<keyword evidence="1" id="KW-0808">Transferase</keyword>
<proteinExistence type="predicted"/>
<dbReference type="RefSeq" id="WP_194211826.1">
    <property type="nucleotide sequence ID" value="NZ_CP061205.1"/>
</dbReference>
<evidence type="ECO:0000313" key="1">
    <source>
        <dbReference type="EMBL" id="MFC3051209.1"/>
    </source>
</evidence>
<protein>
    <submittedName>
        <fullName evidence="1">Nicotinate-nucleotide--dimethylbenzimidazole phosphoribosyltransferase</fullName>
        <ecNumber evidence="1">2.4.2.21</ecNumber>
    </submittedName>
</protein>
<dbReference type="InterPro" id="IPR003200">
    <property type="entry name" value="Nict_dMeBzImd_PRibTrfase"/>
</dbReference>
<gene>
    <name evidence="1" type="ORF">ACFOKA_04755</name>
</gene>
<dbReference type="EMBL" id="JBHRSL010000002">
    <property type="protein sequence ID" value="MFC3051209.1"/>
    <property type="molecule type" value="Genomic_DNA"/>
</dbReference>
<dbReference type="Pfam" id="PF02277">
    <property type="entry name" value="DBI_PRT"/>
    <property type="match status" value="1"/>
</dbReference>
<reference evidence="2" key="1">
    <citation type="journal article" date="2019" name="Int. J. Syst. Evol. Microbiol.">
        <title>The Global Catalogue of Microorganisms (GCM) 10K type strain sequencing project: providing services to taxonomists for standard genome sequencing and annotation.</title>
        <authorList>
            <consortium name="The Broad Institute Genomics Platform"/>
            <consortium name="The Broad Institute Genome Sequencing Center for Infectious Disease"/>
            <person name="Wu L."/>
            <person name="Ma J."/>
        </authorList>
    </citation>
    <scope>NUCLEOTIDE SEQUENCE [LARGE SCALE GENOMIC DNA]</scope>
    <source>
        <strain evidence="2">KCTC 62164</strain>
    </source>
</reference>
<keyword evidence="2" id="KW-1185">Reference proteome</keyword>
<evidence type="ECO:0000313" key="2">
    <source>
        <dbReference type="Proteomes" id="UP001595444"/>
    </source>
</evidence>
<dbReference type="GO" id="GO:0008939">
    <property type="term" value="F:nicotinate-nucleotide-dimethylbenzimidazole phosphoribosyltransferase activity"/>
    <property type="evidence" value="ECO:0007669"/>
    <property type="project" value="UniProtKB-EC"/>
</dbReference>
<dbReference type="SUPFAM" id="SSF52733">
    <property type="entry name" value="Nicotinate mononucleotide:5,6-dimethylbenzimidazole phosphoribosyltransferase (CobT)"/>
    <property type="match status" value="1"/>
</dbReference>
<comment type="caution">
    <text evidence="1">The sequence shown here is derived from an EMBL/GenBank/DDBJ whole genome shotgun (WGS) entry which is preliminary data.</text>
</comment>
<dbReference type="EC" id="2.4.2.21" evidence="1"/>
<dbReference type="Gene3D" id="3.40.50.10210">
    <property type="match status" value="1"/>
</dbReference>
<organism evidence="1 2">
    <name type="scientific">Kordiimonas pumila</name>
    <dbReference type="NCBI Taxonomy" id="2161677"/>
    <lineage>
        <taxon>Bacteria</taxon>
        <taxon>Pseudomonadati</taxon>
        <taxon>Pseudomonadota</taxon>
        <taxon>Alphaproteobacteria</taxon>
        <taxon>Kordiimonadales</taxon>
        <taxon>Kordiimonadaceae</taxon>
        <taxon>Kordiimonas</taxon>
    </lineage>
</organism>
<dbReference type="Proteomes" id="UP001595444">
    <property type="component" value="Unassembled WGS sequence"/>
</dbReference>
<name>A0ABV7D3B5_9PROT</name>
<accession>A0ABV7D3B5</accession>
<dbReference type="InterPro" id="IPR036087">
    <property type="entry name" value="Nict_dMeBzImd_PRibTrfase_sf"/>
</dbReference>
<sequence>MQPHSPFSDLQGIIHQLPDIDHCAVKKAQTACPSPTMQQGLTLIGLKTWLAGWQGSETPSVNEAHICVLASCYKGEDVSSVKNFIAGASKGTAPVNRLCVDMGVGLRVLELAPELPHACNDGWLESECMAAVAFGMEATAAGGNILGLSAIAPGGKAAAISVIKSIYDESLGLVQPLHNVNGEVIDAISVLHMMRTNGGREIAASIGALVAARSRRLPVLIDAWAGLAAVAVLEAVQKGASDHVLVAAAEDDEYMLIARQIGKVPLVGFCIDEGTGCGVASSMALLKAACDI</sequence>
<keyword evidence="1" id="KW-0328">Glycosyltransferase</keyword>